<evidence type="ECO:0000256" key="9">
    <source>
        <dbReference type="ARBA" id="ARBA00022840"/>
    </source>
</evidence>
<dbReference type="InterPro" id="IPR003594">
    <property type="entry name" value="HATPase_dom"/>
</dbReference>
<comment type="subcellular location">
    <subcellularLocation>
        <location evidence="2">Membrane</location>
        <topology evidence="2">Multi-pass membrane protein</topology>
    </subcellularLocation>
</comment>
<dbReference type="Proteomes" id="UP000444318">
    <property type="component" value="Unassembled WGS sequence"/>
</dbReference>
<dbReference type="PROSITE" id="PS50885">
    <property type="entry name" value="HAMP"/>
    <property type="match status" value="1"/>
</dbReference>
<dbReference type="SMART" id="SM00388">
    <property type="entry name" value="HisKA"/>
    <property type="match status" value="1"/>
</dbReference>
<evidence type="ECO:0000256" key="1">
    <source>
        <dbReference type="ARBA" id="ARBA00000085"/>
    </source>
</evidence>
<protein>
    <recommendedName>
        <fullName evidence="3">histidine kinase</fullName>
        <ecNumber evidence="3">2.7.13.3</ecNumber>
    </recommendedName>
</protein>
<evidence type="ECO:0000256" key="5">
    <source>
        <dbReference type="ARBA" id="ARBA00022679"/>
    </source>
</evidence>
<dbReference type="EC" id="2.7.13.3" evidence="3"/>
<feature type="transmembrane region" description="Helical" evidence="13">
    <location>
        <begin position="12"/>
        <end position="32"/>
    </location>
</feature>
<accession>A0A843SR56</accession>
<proteinExistence type="predicted"/>
<dbReference type="InterPro" id="IPR050428">
    <property type="entry name" value="TCS_sensor_his_kinase"/>
</dbReference>
<dbReference type="GO" id="GO:0005886">
    <property type="term" value="C:plasma membrane"/>
    <property type="evidence" value="ECO:0007669"/>
    <property type="project" value="TreeGrafter"/>
</dbReference>
<evidence type="ECO:0000313" key="16">
    <source>
        <dbReference type="EMBL" id="MQA23407.1"/>
    </source>
</evidence>
<dbReference type="PROSITE" id="PS50109">
    <property type="entry name" value="HIS_KIN"/>
    <property type="match status" value="1"/>
</dbReference>
<dbReference type="InterPro" id="IPR036097">
    <property type="entry name" value="HisK_dim/P_sf"/>
</dbReference>
<sequence>MTVQRSLFRRLLGGFLAVIMPVWLAVVGMAIYEHTVLQARHTAAENRGWTRQILLNLRSVARDPDEVARVATQVEALRADMLREVNYWPKPVILQVWLHGQRVYRSARELPGGRPLPAPHDPAPGANWSTSTAMDTASGVVVRRDAMHDTNWLLTSSGAAYYLTPLLYSLPFLVLPAWIIVRRGLRPVKAMVADIEQRSGSDLQALPPSGYRELAPLAASVNGLMQRLTQRLERDREFLSDAAHELKTPLAVIRANAHLLLNHRHHPERLEDADQGLRQGVARATHTVHQLLALERARSDAANGEAQPIDLRQLLRERLAHGAPLAIQRAVEIELDAEAQCVMPLHRESIVAMLDNLIDNAIKYSPDGGRIAVALEKPDGGYRLEICDQGPGIALELRGKVFERFYRIPGQEQAGSGLGLAIAEHAAARNGARIALEDGSAGRGLRVIVTFSGP</sequence>
<keyword evidence="8 16" id="KW-0418">Kinase</keyword>
<evidence type="ECO:0000256" key="8">
    <source>
        <dbReference type="ARBA" id="ARBA00022777"/>
    </source>
</evidence>
<dbReference type="Pfam" id="PF00512">
    <property type="entry name" value="HisKA"/>
    <property type="match status" value="1"/>
</dbReference>
<comment type="caution">
    <text evidence="16">The sequence shown here is derived from an EMBL/GenBank/DDBJ whole genome shotgun (WGS) entry which is preliminary data.</text>
</comment>
<dbReference type="SUPFAM" id="SSF47384">
    <property type="entry name" value="Homodimeric domain of signal transducing histidine kinase"/>
    <property type="match status" value="1"/>
</dbReference>
<reference evidence="16 17" key="1">
    <citation type="submission" date="2019-10" db="EMBL/GenBank/DDBJ databases">
        <title>Two novel species isolated from a subtropical stream in China.</title>
        <authorList>
            <person name="Lu H."/>
        </authorList>
    </citation>
    <scope>NUCLEOTIDE SEQUENCE [LARGE SCALE GENOMIC DNA]</scope>
    <source>
        <strain evidence="16 17">FT103W</strain>
    </source>
</reference>
<dbReference type="InterPro" id="IPR003661">
    <property type="entry name" value="HisK_dim/P_dom"/>
</dbReference>
<keyword evidence="5" id="KW-0808">Transferase</keyword>
<dbReference type="GO" id="GO:0005524">
    <property type="term" value="F:ATP binding"/>
    <property type="evidence" value="ECO:0007669"/>
    <property type="project" value="UniProtKB-KW"/>
</dbReference>
<evidence type="ECO:0000256" key="2">
    <source>
        <dbReference type="ARBA" id="ARBA00004141"/>
    </source>
</evidence>
<dbReference type="CDD" id="cd00075">
    <property type="entry name" value="HATPase"/>
    <property type="match status" value="1"/>
</dbReference>
<dbReference type="InterPro" id="IPR003660">
    <property type="entry name" value="HAMP_dom"/>
</dbReference>
<name>A0A843SR56_9BURK</name>
<dbReference type="Gene3D" id="3.30.565.10">
    <property type="entry name" value="Histidine kinase-like ATPase, C-terminal domain"/>
    <property type="match status" value="1"/>
</dbReference>
<dbReference type="PANTHER" id="PTHR45436">
    <property type="entry name" value="SENSOR HISTIDINE KINASE YKOH"/>
    <property type="match status" value="1"/>
</dbReference>
<feature type="domain" description="HAMP" evidence="15">
    <location>
        <begin position="182"/>
        <end position="233"/>
    </location>
</feature>
<evidence type="ECO:0000256" key="10">
    <source>
        <dbReference type="ARBA" id="ARBA00022989"/>
    </source>
</evidence>
<dbReference type="RefSeq" id="WP_152809377.1">
    <property type="nucleotide sequence ID" value="NZ_WHUF01000010.1"/>
</dbReference>
<keyword evidence="4" id="KW-0597">Phosphoprotein</keyword>
<evidence type="ECO:0000256" key="4">
    <source>
        <dbReference type="ARBA" id="ARBA00022553"/>
    </source>
</evidence>
<evidence type="ECO:0000256" key="12">
    <source>
        <dbReference type="ARBA" id="ARBA00023136"/>
    </source>
</evidence>
<keyword evidence="12 13" id="KW-0472">Membrane</keyword>
<evidence type="ECO:0000256" key="7">
    <source>
        <dbReference type="ARBA" id="ARBA00022741"/>
    </source>
</evidence>
<gene>
    <name evidence="16" type="ORF">GEV01_28180</name>
</gene>
<feature type="transmembrane region" description="Helical" evidence="13">
    <location>
        <begin position="159"/>
        <end position="181"/>
    </location>
</feature>
<comment type="catalytic activity">
    <reaction evidence="1">
        <text>ATP + protein L-histidine = ADP + protein N-phospho-L-histidine.</text>
        <dbReference type="EC" id="2.7.13.3"/>
    </reaction>
</comment>
<keyword evidence="7" id="KW-0547">Nucleotide-binding</keyword>
<evidence type="ECO:0000256" key="13">
    <source>
        <dbReference type="SAM" id="Phobius"/>
    </source>
</evidence>
<dbReference type="Gene3D" id="1.10.287.130">
    <property type="match status" value="1"/>
</dbReference>
<keyword evidence="11" id="KW-0902">Two-component regulatory system</keyword>
<evidence type="ECO:0000256" key="6">
    <source>
        <dbReference type="ARBA" id="ARBA00022692"/>
    </source>
</evidence>
<evidence type="ECO:0000313" key="17">
    <source>
        <dbReference type="Proteomes" id="UP000444318"/>
    </source>
</evidence>
<dbReference type="GO" id="GO:0000155">
    <property type="term" value="F:phosphorelay sensor kinase activity"/>
    <property type="evidence" value="ECO:0007669"/>
    <property type="project" value="InterPro"/>
</dbReference>
<dbReference type="CDD" id="cd00082">
    <property type="entry name" value="HisKA"/>
    <property type="match status" value="1"/>
</dbReference>
<evidence type="ECO:0000256" key="3">
    <source>
        <dbReference type="ARBA" id="ARBA00012438"/>
    </source>
</evidence>
<dbReference type="EMBL" id="WHUF01000010">
    <property type="protein sequence ID" value="MQA23407.1"/>
    <property type="molecule type" value="Genomic_DNA"/>
</dbReference>
<keyword evidence="10 13" id="KW-1133">Transmembrane helix</keyword>
<organism evidence="16 17">
    <name type="scientific">Rugamonas rivuli</name>
    <dbReference type="NCBI Taxonomy" id="2743358"/>
    <lineage>
        <taxon>Bacteria</taxon>
        <taxon>Pseudomonadati</taxon>
        <taxon>Pseudomonadota</taxon>
        <taxon>Betaproteobacteria</taxon>
        <taxon>Burkholderiales</taxon>
        <taxon>Oxalobacteraceae</taxon>
        <taxon>Telluria group</taxon>
        <taxon>Rugamonas</taxon>
    </lineage>
</organism>
<dbReference type="InterPro" id="IPR036890">
    <property type="entry name" value="HATPase_C_sf"/>
</dbReference>
<dbReference type="PANTHER" id="PTHR45436:SF14">
    <property type="entry name" value="SENSOR PROTEIN QSEC"/>
    <property type="match status" value="1"/>
</dbReference>
<keyword evidence="6 13" id="KW-0812">Transmembrane</keyword>
<keyword evidence="9" id="KW-0067">ATP-binding</keyword>
<dbReference type="InterPro" id="IPR005467">
    <property type="entry name" value="His_kinase_dom"/>
</dbReference>
<dbReference type="InterPro" id="IPR004358">
    <property type="entry name" value="Sig_transdc_His_kin-like_C"/>
</dbReference>
<dbReference type="PRINTS" id="PR00344">
    <property type="entry name" value="BCTRLSENSOR"/>
</dbReference>
<dbReference type="SMART" id="SM00387">
    <property type="entry name" value="HATPase_c"/>
    <property type="match status" value="1"/>
</dbReference>
<keyword evidence="17" id="KW-1185">Reference proteome</keyword>
<dbReference type="SUPFAM" id="SSF55874">
    <property type="entry name" value="ATPase domain of HSP90 chaperone/DNA topoisomerase II/histidine kinase"/>
    <property type="match status" value="1"/>
</dbReference>
<dbReference type="AlphaFoldDB" id="A0A843SR56"/>
<evidence type="ECO:0000256" key="11">
    <source>
        <dbReference type="ARBA" id="ARBA00023012"/>
    </source>
</evidence>
<evidence type="ECO:0000259" key="14">
    <source>
        <dbReference type="PROSITE" id="PS50109"/>
    </source>
</evidence>
<feature type="domain" description="Histidine kinase" evidence="14">
    <location>
        <begin position="241"/>
        <end position="454"/>
    </location>
</feature>
<evidence type="ECO:0000259" key="15">
    <source>
        <dbReference type="PROSITE" id="PS50885"/>
    </source>
</evidence>
<dbReference type="Pfam" id="PF02518">
    <property type="entry name" value="HATPase_c"/>
    <property type="match status" value="1"/>
</dbReference>